<dbReference type="EMBL" id="PYNF01000002">
    <property type="protein sequence ID" value="PSV01199.1"/>
    <property type="molecule type" value="Genomic_DNA"/>
</dbReference>
<name>A0A2T3KN20_9GAMM</name>
<dbReference type="Proteomes" id="UP000241426">
    <property type="component" value="Unassembled WGS sequence"/>
</dbReference>
<reference evidence="1 2" key="1">
    <citation type="submission" date="2018-01" db="EMBL/GenBank/DDBJ databases">
        <title>Whole genome sequencing of Histamine producing bacteria.</title>
        <authorList>
            <person name="Butler K."/>
        </authorList>
    </citation>
    <scope>NUCLEOTIDE SEQUENCE [LARGE SCALE GENOMIC DNA]</scope>
    <source>
        <strain evidence="1 2">FS-7.2</strain>
    </source>
</reference>
<organism evidence="1 2">
    <name type="scientific">Photobacterium kishitanii</name>
    <dbReference type="NCBI Taxonomy" id="318456"/>
    <lineage>
        <taxon>Bacteria</taxon>
        <taxon>Pseudomonadati</taxon>
        <taxon>Pseudomonadota</taxon>
        <taxon>Gammaproteobacteria</taxon>
        <taxon>Vibrionales</taxon>
        <taxon>Vibrionaceae</taxon>
        <taxon>Photobacterium</taxon>
    </lineage>
</organism>
<comment type="caution">
    <text evidence="1">The sequence shown here is derived from an EMBL/GenBank/DDBJ whole genome shotgun (WGS) entry which is preliminary data.</text>
</comment>
<dbReference type="AlphaFoldDB" id="A0A2T3KN20"/>
<accession>A0A2T3KN20</accession>
<evidence type="ECO:0000313" key="1">
    <source>
        <dbReference type="EMBL" id="PSV01199.1"/>
    </source>
</evidence>
<sequence length="244" mass="26888">MFYNNSHFANVKKKSKSESLIGLVANSLAQSSAFVYVDGKADTGLFAKIFSLCRRFGREDDLLVINYMVGTLRADLKRDKKLSNTLNPFANATADALSELITSLLPSGGSSDGIWKDRASSYMAALIKALVGLRDEGKLLLDVSVIRSYFQLEKTIELSKSTDLDPKYTAGLRAYVLNLPGYQEGKTTIESTVYEQHGYVSMQFSPCFGMLSDTYGHIMQTQLADCDFNDIVLNSRCLAVLLPA</sequence>
<gene>
    <name evidence="1" type="ORF">C9J27_04015</name>
</gene>
<evidence type="ECO:0000313" key="2">
    <source>
        <dbReference type="Proteomes" id="UP000241426"/>
    </source>
</evidence>
<protein>
    <submittedName>
        <fullName evidence="1">Uncharacterized protein</fullName>
    </submittedName>
</protein>
<proteinExistence type="predicted"/>